<feature type="active site" description="Proton acceptor; for dehydratase activity" evidence="6">
    <location>
        <position position="1039"/>
    </location>
</feature>
<name>A0A8U0ASD7_PESTX</name>
<dbReference type="InterPro" id="IPR014031">
    <property type="entry name" value="Ketoacyl_synth_C"/>
</dbReference>
<dbReference type="GO" id="GO:0004312">
    <property type="term" value="F:fatty acid synthase activity"/>
    <property type="evidence" value="ECO:0007669"/>
    <property type="project" value="TreeGrafter"/>
</dbReference>
<dbReference type="InterPro" id="IPR013154">
    <property type="entry name" value="ADH-like_N"/>
</dbReference>
<dbReference type="EMBL" id="MW373488">
    <property type="protein sequence ID" value="UPN67560.1"/>
    <property type="molecule type" value="mRNA"/>
</dbReference>
<dbReference type="InterPro" id="IPR042104">
    <property type="entry name" value="PKS_dehydratase_sf"/>
</dbReference>
<dbReference type="Gene3D" id="3.40.47.10">
    <property type="match status" value="1"/>
</dbReference>
<dbReference type="SMART" id="SM00823">
    <property type="entry name" value="PKS_PP"/>
    <property type="match status" value="1"/>
</dbReference>
<dbReference type="CDD" id="cd00833">
    <property type="entry name" value="PKS"/>
    <property type="match status" value="1"/>
</dbReference>
<dbReference type="SMART" id="SM00822">
    <property type="entry name" value="PKS_KR"/>
    <property type="match status" value="1"/>
</dbReference>
<dbReference type="InterPro" id="IPR020843">
    <property type="entry name" value="ER"/>
</dbReference>
<dbReference type="InterPro" id="IPR016039">
    <property type="entry name" value="Thiolase-like"/>
</dbReference>
<dbReference type="InterPro" id="IPR056501">
    <property type="entry name" value="NAD-bd_HRPKS_sdrA"/>
</dbReference>
<evidence type="ECO:0000256" key="3">
    <source>
        <dbReference type="ARBA" id="ARBA00022679"/>
    </source>
</evidence>
<dbReference type="InterPro" id="IPR020807">
    <property type="entry name" value="PKS_DH"/>
</dbReference>
<feature type="region of interest" description="C-terminal hotdog fold" evidence="6">
    <location>
        <begin position="1182"/>
        <end position="1339"/>
    </location>
</feature>
<dbReference type="SMART" id="SM00826">
    <property type="entry name" value="PKS_DH"/>
    <property type="match status" value="1"/>
</dbReference>
<dbReference type="InterPro" id="IPR014043">
    <property type="entry name" value="Acyl_transferase_dom"/>
</dbReference>
<dbReference type="Gene3D" id="3.90.180.10">
    <property type="entry name" value="Medium-chain alcohol dehydrogenases, catalytic domain"/>
    <property type="match status" value="1"/>
</dbReference>
<dbReference type="SUPFAM" id="SSF50129">
    <property type="entry name" value="GroES-like"/>
    <property type="match status" value="1"/>
</dbReference>
<evidence type="ECO:0008006" key="10">
    <source>
        <dbReference type="Google" id="ProtNLM"/>
    </source>
</evidence>
<dbReference type="Gene3D" id="3.10.129.110">
    <property type="entry name" value="Polyketide synthase dehydratase"/>
    <property type="match status" value="1"/>
</dbReference>
<dbReference type="InterPro" id="IPR013968">
    <property type="entry name" value="PKS_KR"/>
</dbReference>
<dbReference type="InterPro" id="IPR014030">
    <property type="entry name" value="Ketoacyl_synth_N"/>
</dbReference>
<dbReference type="SMART" id="SM00829">
    <property type="entry name" value="PKS_ER"/>
    <property type="match status" value="1"/>
</dbReference>
<dbReference type="InterPro" id="IPR011032">
    <property type="entry name" value="GroES-like_sf"/>
</dbReference>
<dbReference type="PROSITE" id="PS52004">
    <property type="entry name" value="KS3_2"/>
    <property type="match status" value="1"/>
</dbReference>
<dbReference type="Pfam" id="PF14765">
    <property type="entry name" value="PS-DH"/>
    <property type="match status" value="1"/>
</dbReference>
<dbReference type="SUPFAM" id="SSF47336">
    <property type="entry name" value="ACP-like"/>
    <property type="match status" value="1"/>
</dbReference>
<proteinExistence type="evidence at transcript level"/>
<dbReference type="GO" id="GO:0004315">
    <property type="term" value="F:3-oxoacyl-[acyl-carrier-protein] synthase activity"/>
    <property type="evidence" value="ECO:0007669"/>
    <property type="project" value="InterPro"/>
</dbReference>
<accession>A0A8U0ASD7</accession>
<dbReference type="InterPro" id="IPR020841">
    <property type="entry name" value="PKS_Beta-ketoAc_synthase_dom"/>
</dbReference>
<dbReference type="PANTHER" id="PTHR43775:SF29">
    <property type="entry name" value="ASPERFURANONE POLYKETIDE SYNTHASE AFOG-RELATED"/>
    <property type="match status" value="1"/>
</dbReference>
<dbReference type="InterPro" id="IPR049900">
    <property type="entry name" value="PKS_mFAS_DH"/>
</dbReference>
<dbReference type="InterPro" id="IPR001227">
    <property type="entry name" value="Ac_transferase_dom_sf"/>
</dbReference>
<dbReference type="PROSITE" id="PS00606">
    <property type="entry name" value="KS3_1"/>
    <property type="match status" value="1"/>
</dbReference>
<evidence type="ECO:0000256" key="4">
    <source>
        <dbReference type="ARBA" id="ARBA00023002"/>
    </source>
</evidence>
<dbReference type="InterPro" id="IPR057326">
    <property type="entry name" value="KR_dom"/>
</dbReference>
<dbReference type="InterPro" id="IPR016035">
    <property type="entry name" value="Acyl_Trfase/lysoPLipase"/>
</dbReference>
<dbReference type="InterPro" id="IPR036736">
    <property type="entry name" value="ACP-like_sf"/>
</dbReference>
<evidence type="ECO:0000313" key="9">
    <source>
        <dbReference type="EMBL" id="UPN67560.1"/>
    </source>
</evidence>
<dbReference type="Gene3D" id="3.40.366.10">
    <property type="entry name" value="Malonyl-Coenzyme A Acyl Carrier Protein, domain 2"/>
    <property type="match status" value="1"/>
</dbReference>
<dbReference type="GO" id="GO:0031177">
    <property type="term" value="F:phosphopantetheine binding"/>
    <property type="evidence" value="ECO:0007669"/>
    <property type="project" value="InterPro"/>
</dbReference>
<keyword evidence="5" id="KW-0511">Multifunctional enzyme</keyword>
<keyword evidence="2" id="KW-0597">Phosphoprotein</keyword>
<sequence length="2297" mass="253571">MESRPLEADGTDPIAVVGLGCRFPGTATSPEALWEMLINGESAWSEFPEDRMNMKAHYHPDPRRQGSTNVRGAHFLEQDMGVFDAPFFGISPDEAKSIDPQQRILLEVAMEALDNAGIDHKAIGGTETGVYIGSFVKDYEQIVLRDSDDQPQYSATGTASSILANRISYFLDVHGPSQTVDTGCSASLAAVHDACKSLILGETDIAIAGGCGLILAPNTIFSMQALGLLGPDGKCFTFDERANGYGRGEGVGVVILKRLEDAVRDNNCIRAVIRGSRGNHDGKTAGLTQPNSKAQMHNIEQLYMRAKLDLNRTGYVECHGTGTQAGDVREVEALKGVFCKDRTGEEALIVGSIKANVGHLEGAAGIAGFIKAILIAEKGIIPKQINFEIPNPALNSDDHKIKIPTTNIPFPRTGLRRISVNSFGFGGSNFHAVIDDAAHYLSERGIRAKHNTILADGTQDPMMPSLTSTEATRAVEAFRRELSAQARDDSLTRQNTKSHLFVFSAQNEDSLRGNLTSLLTYVSRSKCPDDEKYLENMAYTFGCLKTTLDWKTSFVATSMGSFKSNLAAALKGGFIPPLGQHTSPRVAFVFGGQGAQWYAMGRELMGFDIYAHSIAAASKFMSEKLGSEFNLVAELMKDEETSRINEPQIAQPATTVIQVALVDFLVRYCGLIPSSVVGHSSGEITAAYASRFITRETTWELAYHRGICAASMSRSSDKPSDSEGGMLAVGLSQAAVCVYVDELGPGRVTIACVNSPESTTLSGDKDAIMKVKNRLDLDGVFNRLLVVDVAYHSHHMARCAADYAKSIAHLKPAAPLHTALKHPDYKGKQLSLEYLEAEPALTRFQAPATTMMYSSVLERQVSWDELTPEYWANNLLLPVQFFGAVNAMIHSEEHLKPDIVLEIGPHATLRGTLRQIFDADKSLKRHPYYYSMLYRDTDATKTSLSAIGHLWTHGSPIEMRWVVMRNVRPDRPSRIVDLPTYTWNHDTPYWHEAPMSKENRLGASGKYDLIGRLSTDPANYMPTWRGYLRLGENPWMRHHQVQKITIYPASGIIAMVLEGAKQISSVPARGIEISDLKFVKAMIVPESFSGLEYILRMKRNDETENSTNQRTRHDTLSTCSSTSYEFSICSKPHGVDGELHSHGVVTFYFDGKASSDQNLPQKQAAKKDSFFLEYLGAQDDCHEMVLPRQLYETLEVTGMNYGPLFQNITSLRRDNKQCIFEVKIPDTKSSMPKEFEYPHIVHPATLDSIFHTSFSLRPEAMVPSSIGSIYVSLGHDLPRGVDRKFVGFAKAECQSRQKATLSIAVSDESWKTPTSEGINDASIIIKDMELVALSTGDKSASGGFIPNHQNLCSEIQWEPLDDFDMSQVHAHEQHDQSRSVFVLTPDEMGPELSDLSTQLCKRMGCETLTLAQLEMRKSSQVHCISLLEVAKNHHFFWNLSERNFASFKKLVESTEKLLWITRGATIDPVNPKSSLFQALARSIRSENSDKQLFAFDVERNLSAERTVGTIAELARLSFAQSGSAESAETKYAQKNGQIMVPRLVPLRSLNHLIMRGTATAEPSLRSLALHQGPSLKLNLRQIGDPDSLYWDHDESAYQELGANDVVIKVLAASLTLLDVDRLMNDSRDSAFGTDIHGIIEQIGASVRLLRVGERVLAMAQGSLRQRFRCHESLILNATNVIRPENTISLVNHLTPLAVAYYALCGLAKLDNKMTVLIHADADAFWIEALLMSYKIQATTFVAVKDEQQRISLTTDYGVLDANILNKNQGNFVDRIMDLTGGIGVNVIFDHTTDSNDLNVQCVANFGHIIRLARITKAERSLAAPVSKTFSTSIVSVQELIKERPMELGRCLNLAVAGPRERPVWDSMQLPKLHHRYDWSELPQAFRSLTSGKLDGWIRCEPSPDTEVPVMPEPERSVKSHLSPDFTYVIAGQGGLGRSIAEMLAANGVEYIAFLSRSGDATESSAKAIAHLRSRGVDARAFKADICDRRSLKRAILRLQVTMPPVRGLFQCAAVLRDAAFSEMTHEDWQTAVRPKTDGSWNLYEMFPKNMDFTIFLSSVSGVIGNRGQANYAAGNGFQDALSKYINDQGMMRAVSIDMGPVLGAGMLAEDPRMLDKLKASGFIGVRLQDFLRVVERAITGCILGDEQMPPQVVMGVGTGGLIRQNRPADPYWSRTALFTHLRKVDMPAGEEDSIMATTEPTAKVLLASARTKAEACQIIQDGLCTKIASFMNINGSDVDTRKSPSDYGVDSFLRPVLRDWLRRECDIEISVLEIEKEKSIACLARLAFERSELSSHL</sequence>
<protein>
    <recommendedName>
        <fullName evidence="10">Polyketide synthase</fullName>
    </recommendedName>
</protein>
<keyword evidence="1" id="KW-0596">Phosphopantetheine</keyword>
<evidence type="ECO:0000256" key="5">
    <source>
        <dbReference type="ARBA" id="ARBA00023268"/>
    </source>
</evidence>
<dbReference type="InterPro" id="IPR049552">
    <property type="entry name" value="PKS_DH_N"/>
</dbReference>
<dbReference type="Pfam" id="PF00698">
    <property type="entry name" value="Acyl_transf_1"/>
    <property type="match status" value="1"/>
</dbReference>
<dbReference type="GO" id="GO:0016491">
    <property type="term" value="F:oxidoreductase activity"/>
    <property type="evidence" value="ECO:0007669"/>
    <property type="project" value="UniProtKB-KW"/>
</dbReference>
<feature type="domain" description="PKS/mFAS DH" evidence="8">
    <location>
        <begin position="1007"/>
        <end position="1339"/>
    </location>
</feature>
<keyword evidence="3" id="KW-0808">Transferase</keyword>
<feature type="region of interest" description="N-terminal hotdog fold" evidence="6">
    <location>
        <begin position="1007"/>
        <end position="1152"/>
    </location>
</feature>
<dbReference type="InterPro" id="IPR018201">
    <property type="entry name" value="Ketoacyl_synth_AS"/>
</dbReference>
<feature type="active site" description="Proton donor; for dehydratase activity" evidence="6">
    <location>
        <position position="1247"/>
    </location>
</feature>
<evidence type="ECO:0000259" key="8">
    <source>
        <dbReference type="PROSITE" id="PS52019"/>
    </source>
</evidence>
<dbReference type="InterPro" id="IPR050091">
    <property type="entry name" value="PKS_NRPS_Biosynth_Enz"/>
</dbReference>
<dbReference type="InterPro" id="IPR020806">
    <property type="entry name" value="PKS_PP-bd"/>
</dbReference>
<dbReference type="InterPro" id="IPR036291">
    <property type="entry name" value="NAD(P)-bd_dom_sf"/>
</dbReference>
<dbReference type="PANTHER" id="PTHR43775">
    <property type="entry name" value="FATTY ACID SYNTHASE"/>
    <property type="match status" value="1"/>
</dbReference>
<dbReference type="InterPro" id="IPR032821">
    <property type="entry name" value="PKS_assoc"/>
</dbReference>
<dbReference type="SMART" id="SM00827">
    <property type="entry name" value="PKS_AT"/>
    <property type="match status" value="1"/>
</dbReference>
<dbReference type="InterPro" id="IPR049551">
    <property type="entry name" value="PKS_DH_C"/>
</dbReference>
<evidence type="ECO:0000256" key="1">
    <source>
        <dbReference type="ARBA" id="ARBA00022450"/>
    </source>
</evidence>
<dbReference type="Pfam" id="PF23114">
    <property type="entry name" value="NAD-bd_HRPKS_sdrA"/>
    <property type="match status" value="1"/>
</dbReference>
<dbReference type="SMR" id="A0A8U0ASD7"/>
<dbReference type="SUPFAM" id="SSF52151">
    <property type="entry name" value="FabD/lysophospholipase-like"/>
    <property type="match status" value="1"/>
</dbReference>
<dbReference type="PROSITE" id="PS52019">
    <property type="entry name" value="PKS_MFAS_DH"/>
    <property type="match status" value="1"/>
</dbReference>
<feature type="domain" description="Ketosynthase family 3 (KS3)" evidence="7">
    <location>
        <begin position="11"/>
        <end position="436"/>
    </location>
</feature>
<dbReference type="Pfam" id="PF08659">
    <property type="entry name" value="KR"/>
    <property type="match status" value="1"/>
</dbReference>
<evidence type="ECO:0000259" key="7">
    <source>
        <dbReference type="PROSITE" id="PS52004"/>
    </source>
</evidence>
<organism evidence="9">
    <name type="scientific">Pestalotiopsis sp</name>
    <dbReference type="NCBI Taxonomy" id="36460"/>
    <lineage>
        <taxon>Eukaryota</taxon>
        <taxon>Fungi</taxon>
        <taxon>Dikarya</taxon>
        <taxon>Ascomycota</taxon>
        <taxon>Pezizomycotina</taxon>
        <taxon>Sordariomycetes</taxon>
        <taxon>Xylariomycetidae</taxon>
        <taxon>Amphisphaeriales</taxon>
        <taxon>Sporocadaceae</taxon>
        <taxon>Pestalotiopsis</taxon>
    </lineage>
</organism>
<dbReference type="Pfam" id="PF08240">
    <property type="entry name" value="ADH_N"/>
    <property type="match status" value="1"/>
</dbReference>
<dbReference type="Pfam" id="PF02801">
    <property type="entry name" value="Ketoacyl-synt_C"/>
    <property type="match status" value="1"/>
</dbReference>
<dbReference type="SUPFAM" id="SSF53901">
    <property type="entry name" value="Thiolase-like"/>
    <property type="match status" value="1"/>
</dbReference>
<dbReference type="SUPFAM" id="SSF55048">
    <property type="entry name" value="Probable ACP-binding domain of malonyl-CoA ACP transacylase"/>
    <property type="match status" value="1"/>
</dbReference>
<dbReference type="Pfam" id="PF16197">
    <property type="entry name" value="KAsynt_C_assoc"/>
    <property type="match status" value="1"/>
</dbReference>
<keyword evidence="4" id="KW-0560">Oxidoreductase</keyword>
<dbReference type="GO" id="GO:0006633">
    <property type="term" value="P:fatty acid biosynthetic process"/>
    <property type="evidence" value="ECO:0007669"/>
    <property type="project" value="InterPro"/>
</dbReference>
<evidence type="ECO:0000256" key="2">
    <source>
        <dbReference type="ARBA" id="ARBA00022553"/>
    </source>
</evidence>
<dbReference type="Gene3D" id="3.40.50.720">
    <property type="entry name" value="NAD(P)-binding Rossmann-like Domain"/>
    <property type="match status" value="3"/>
</dbReference>
<evidence type="ECO:0000256" key="6">
    <source>
        <dbReference type="PROSITE-ProRule" id="PRU01363"/>
    </source>
</evidence>
<dbReference type="CDD" id="cd05195">
    <property type="entry name" value="enoyl_red"/>
    <property type="match status" value="1"/>
</dbReference>
<dbReference type="SMART" id="SM00825">
    <property type="entry name" value="PKS_KS"/>
    <property type="match status" value="1"/>
</dbReference>
<dbReference type="Pfam" id="PF00109">
    <property type="entry name" value="ketoacyl-synt"/>
    <property type="match status" value="1"/>
</dbReference>
<dbReference type="SUPFAM" id="SSF51735">
    <property type="entry name" value="NAD(P)-binding Rossmann-fold domains"/>
    <property type="match status" value="2"/>
</dbReference>
<dbReference type="GO" id="GO:0044550">
    <property type="term" value="P:secondary metabolite biosynthetic process"/>
    <property type="evidence" value="ECO:0007669"/>
    <property type="project" value="TreeGrafter"/>
</dbReference>
<dbReference type="Pfam" id="PF21089">
    <property type="entry name" value="PKS_DH_N"/>
    <property type="match status" value="1"/>
</dbReference>
<dbReference type="InterPro" id="IPR016036">
    <property type="entry name" value="Malonyl_transacylase_ACP-bd"/>
</dbReference>
<reference evidence="9" key="1">
    <citation type="submission" date="2020-12" db="EMBL/GenBank/DDBJ databases">
        <authorList>
            <person name="Li J."/>
            <person name="Zhen H."/>
            <person name="Chen Y."/>
            <person name="Liu L."/>
        </authorList>
    </citation>
    <scope>NUCLEOTIDE SEQUENCE</scope>
</reference>